<reference evidence="2" key="4">
    <citation type="submission" date="2025-09" db="UniProtKB">
        <authorList>
            <consortium name="Ensembl"/>
        </authorList>
    </citation>
    <scope>IDENTIFICATION</scope>
    <source>
        <strain evidence="2">17573</strain>
    </source>
</reference>
<feature type="compositionally biased region" description="Basic and acidic residues" evidence="1">
    <location>
        <begin position="55"/>
        <end position="67"/>
    </location>
</feature>
<evidence type="ECO:0000256" key="1">
    <source>
        <dbReference type="SAM" id="MobiDB-lite"/>
    </source>
</evidence>
<protein>
    <submittedName>
        <fullName evidence="2">Uncharacterized protein</fullName>
    </submittedName>
</protein>
<feature type="region of interest" description="Disordered" evidence="1">
    <location>
        <begin position="55"/>
        <end position="86"/>
    </location>
</feature>
<dbReference type="AlphaFoldDB" id="A0A5F7ZDS8"/>
<dbReference type="Bgee" id="ENSMMUG00000050371">
    <property type="expression patterns" value="Expressed in cerebellum and 3 other cell types or tissues"/>
</dbReference>
<reference evidence="2" key="3">
    <citation type="submission" date="2025-08" db="UniProtKB">
        <authorList>
            <consortium name="Ensembl"/>
        </authorList>
    </citation>
    <scope>IDENTIFICATION</scope>
    <source>
        <strain evidence="2">17573</strain>
    </source>
</reference>
<dbReference type="InParanoid" id="A0A5F7ZDS8"/>
<name>A0A5F7ZDS8_MACMU</name>
<dbReference type="VEuPathDB" id="HostDB:ENSMMUG00000050371"/>
<keyword evidence="3" id="KW-1185">Reference proteome</keyword>
<sequence length="86" mass="9897">WIYSSTWLGKPHNHSRGQGGARHIFHGWQQAKRACAGKLTFLKPSDLRRLIHHHENNMGKTHPHDSITSHQVPPMTHENCGNYNSR</sequence>
<accession>A0A5F7ZDS8</accession>
<dbReference type="Proteomes" id="UP000006718">
    <property type="component" value="Chromosome 18"/>
</dbReference>
<proteinExistence type="predicted"/>
<reference evidence="3" key="1">
    <citation type="journal article" date="2007" name="Science">
        <title>Evolutionary and biomedical insights from the rhesus macaque genome.</title>
        <authorList>
            <person name="Gibbs R.A."/>
            <person name="Rogers J."/>
            <person name="Katze M.G."/>
            <person name="Bumgarner R."/>
            <person name="Weinstock G.M."/>
            <person name="Mardis E.R."/>
            <person name="Remington K.A."/>
            <person name="Strausberg R.L."/>
            <person name="Venter J.C."/>
            <person name="Wilson R.K."/>
            <person name="Batzer M.A."/>
            <person name="Bustamante C.D."/>
            <person name="Eichler E.E."/>
            <person name="Hahn M.W."/>
            <person name="Hardison R.C."/>
            <person name="Makova K.D."/>
            <person name="Miller W."/>
            <person name="Milosavljevic A."/>
            <person name="Palermo R.E."/>
            <person name="Siepel A."/>
            <person name="Sikela J.M."/>
            <person name="Attaway T."/>
            <person name="Bell S."/>
            <person name="Bernard K.E."/>
            <person name="Buhay C.J."/>
            <person name="Chandrabose M.N."/>
            <person name="Dao M."/>
            <person name="Davis C."/>
            <person name="Delehaunty K.D."/>
            <person name="Ding Y."/>
            <person name="Dinh H.H."/>
            <person name="Dugan-Rocha S."/>
            <person name="Fulton L.A."/>
            <person name="Gabisi R.A."/>
            <person name="Garner T.T."/>
            <person name="Godfrey J."/>
            <person name="Hawes A.C."/>
            <person name="Hernandez J."/>
            <person name="Hines S."/>
            <person name="Holder M."/>
            <person name="Hume J."/>
            <person name="Jhangiani S.N."/>
            <person name="Joshi V."/>
            <person name="Khan Z.M."/>
            <person name="Kirkness E.F."/>
            <person name="Cree A."/>
            <person name="Fowler R.G."/>
            <person name="Lee S."/>
            <person name="Lewis L.R."/>
            <person name="Li Z."/>
            <person name="Liu Y.-S."/>
            <person name="Moore S.M."/>
            <person name="Muzny D."/>
            <person name="Nazareth L.V."/>
            <person name="Ngo D.N."/>
            <person name="Okwuonu G.O."/>
            <person name="Pai G."/>
            <person name="Parker D."/>
            <person name="Paul H.A."/>
            <person name="Pfannkoch C."/>
            <person name="Pohl C.S."/>
            <person name="Rogers Y.-H.C."/>
            <person name="Ruiz S.J."/>
            <person name="Sabo A."/>
            <person name="Santibanez J."/>
            <person name="Schneider B.W."/>
            <person name="Smith S.M."/>
            <person name="Sodergren E."/>
            <person name="Svatek A.F."/>
            <person name="Utterback T.R."/>
            <person name="Vattathil S."/>
            <person name="Warren W."/>
            <person name="White C.S."/>
            <person name="Chinwalla A.T."/>
            <person name="Feng Y."/>
            <person name="Halpern A.L."/>
            <person name="Hillier L.W."/>
            <person name="Huang X."/>
            <person name="Minx P."/>
            <person name="Nelson J.O."/>
            <person name="Pepin K.H."/>
            <person name="Qin X."/>
            <person name="Sutton G.G."/>
            <person name="Venter E."/>
            <person name="Walenz B.P."/>
            <person name="Wallis J.W."/>
            <person name="Worley K.C."/>
            <person name="Yang S.-P."/>
            <person name="Jones S.M."/>
            <person name="Marra M.A."/>
            <person name="Rocchi M."/>
            <person name="Schein J.E."/>
            <person name="Baertsch R."/>
            <person name="Clarke L."/>
            <person name="Csuros M."/>
            <person name="Glasscock J."/>
            <person name="Harris R.A."/>
            <person name="Havlak P."/>
            <person name="Jackson A.R."/>
            <person name="Jiang H."/>
            <person name="Liu Y."/>
            <person name="Messina D.N."/>
            <person name="Shen Y."/>
            <person name="Song H.X.-Z."/>
            <person name="Wylie T."/>
            <person name="Zhang L."/>
            <person name="Birney E."/>
            <person name="Han K."/>
            <person name="Konkel M.K."/>
            <person name="Lee J."/>
            <person name="Smit A.F.A."/>
            <person name="Ullmer B."/>
            <person name="Wang H."/>
            <person name="Xing J."/>
            <person name="Burhans R."/>
            <person name="Cheng Z."/>
            <person name="Karro J.E."/>
            <person name="Ma J."/>
            <person name="Raney B."/>
            <person name="She X."/>
            <person name="Cox M.J."/>
            <person name="Demuth J.P."/>
            <person name="Dumas L.J."/>
            <person name="Han S.-G."/>
            <person name="Hopkins J."/>
            <person name="Karimpour-Fard A."/>
            <person name="Kim Y.H."/>
            <person name="Pollack J.R."/>
            <person name="Vinar T."/>
            <person name="Addo-Quaye C."/>
            <person name="Degenhardt J."/>
            <person name="Denby A."/>
            <person name="Hubisz M.J."/>
            <person name="Indap A."/>
            <person name="Kosiol C."/>
            <person name="Lahn B.T."/>
            <person name="Lawson H.A."/>
            <person name="Marklein A."/>
            <person name="Nielsen R."/>
            <person name="Vallender E.J."/>
            <person name="Clark A.G."/>
            <person name="Ferguson B."/>
            <person name="Hernandez R.D."/>
            <person name="Hirani K."/>
            <person name="Kehrer-Sawatzki H."/>
            <person name="Kolb J."/>
            <person name="Patil S."/>
            <person name="Pu L.-L."/>
            <person name="Ren Y."/>
            <person name="Smith D.G."/>
            <person name="Wheeler D.A."/>
            <person name="Schenck I."/>
            <person name="Ball E.V."/>
            <person name="Chen R."/>
            <person name="Cooper D.N."/>
            <person name="Giardine B."/>
            <person name="Hsu F."/>
            <person name="Kent W.J."/>
            <person name="Lesk A."/>
            <person name="Nelson D.L."/>
            <person name="O'brien W.E."/>
            <person name="Pruefer K."/>
            <person name="Stenson P.D."/>
            <person name="Wallace J.C."/>
            <person name="Ke H."/>
            <person name="Liu X.-M."/>
            <person name="Wang P."/>
            <person name="Xiang A.P."/>
            <person name="Yang F."/>
            <person name="Barber G.P."/>
            <person name="Haussler D."/>
            <person name="Karolchik D."/>
            <person name="Kern A.D."/>
            <person name="Kuhn R.M."/>
            <person name="Smith K.E."/>
            <person name="Zwieg A.S."/>
        </authorList>
    </citation>
    <scope>NUCLEOTIDE SEQUENCE [LARGE SCALE GENOMIC DNA]</scope>
    <source>
        <strain evidence="3">17573</strain>
    </source>
</reference>
<evidence type="ECO:0000313" key="2">
    <source>
        <dbReference type="Ensembl" id="ENSMMUP00000062784.1"/>
    </source>
</evidence>
<evidence type="ECO:0000313" key="3">
    <source>
        <dbReference type="Proteomes" id="UP000006718"/>
    </source>
</evidence>
<reference evidence="2" key="2">
    <citation type="submission" date="2019-01" db="EMBL/GenBank/DDBJ databases">
        <authorList>
            <person name="Graves T."/>
            <person name="Eichler E.E."/>
            <person name="Wilson R.K."/>
        </authorList>
    </citation>
    <scope>NUCLEOTIDE SEQUENCE [LARGE SCALE GENOMIC DNA]</scope>
    <source>
        <strain evidence="2">17573</strain>
    </source>
</reference>
<dbReference type="GeneTree" id="ENSGT00910000147472"/>
<organism evidence="2 3">
    <name type="scientific">Macaca mulatta</name>
    <name type="common">Rhesus macaque</name>
    <dbReference type="NCBI Taxonomy" id="9544"/>
    <lineage>
        <taxon>Eukaryota</taxon>
        <taxon>Metazoa</taxon>
        <taxon>Chordata</taxon>
        <taxon>Craniata</taxon>
        <taxon>Vertebrata</taxon>
        <taxon>Euteleostomi</taxon>
        <taxon>Mammalia</taxon>
        <taxon>Eutheria</taxon>
        <taxon>Euarchontoglires</taxon>
        <taxon>Primates</taxon>
        <taxon>Haplorrhini</taxon>
        <taxon>Catarrhini</taxon>
        <taxon>Cercopithecidae</taxon>
        <taxon>Cercopithecinae</taxon>
        <taxon>Macaca</taxon>
    </lineage>
</organism>
<dbReference type="Ensembl" id="ENSMMUT00000093281.1">
    <property type="protein sequence ID" value="ENSMMUP00000062784.1"/>
    <property type="gene ID" value="ENSMMUG00000050371.1"/>
</dbReference>